<keyword evidence="2" id="KW-1185">Reference proteome</keyword>
<comment type="caution">
    <text evidence="1">The sequence shown here is derived from an EMBL/GenBank/DDBJ whole genome shotgun (WGS) entry which is preliminary data.</text>
</comment>
<sequence length="37" mass="4329">MHIDQVVPDHSILSRFRSYNDQSKSLRAAVQRDKQTT</sequence>
<proteinExistence type="predicted"/>
<evidence type="ECO:0000313" key="1">
    <source>
        <dbReference type="EMBL" id="MFB9056107.1"/>
    </source>
</evidence>
<reference evidence="1 2" key="1">
    <citation type="submission" date="2024-09" db="EMBL/GenBank/DDBJ databases">
        <authorList>
            <person name="Sun Q."/>
            <person name="Mori K."/>
        </authorList>
    </citation>
    <scope>NUCLEOTIDE SEQUENCE [LARGE SCALE GENOMIC DNA]</scope>
    <source>
        <strain evidence="1 2">CECT 8622</strain>
    </source>
</reference>
<dbReference type="RefSeq" id="WP_379860324.1">
    <property type="nucleotide sequence ID" value="NZ_JBHMFC010000014.1"/>
</dbReference>
<name>A0ABV5F9I8_9FLAO</name>
<protein>
    <recommendedName>
        <fullName evidence="3">Transposase</fullName>
    </recommendedName>
</protein>
<dbReference type="EMBL" id="JBHMFC010000014">
    <property type="protein sequence ID" value="MFB9056107.1"/>
    <property type="molecule type" value="Genomic_DNA"/>
</dbReference>
<dbReference type="Proteomes" id="UP001589585">
    <property type="component" value="Unassembled WGS sequence"/>
</dbReference>
<evidence type="ECO:0008006" key="3">
    <source>
        <dbReference type="Google" id="ProtNLM"/>
    </source>
</evidence>
<organism evidence="1 2">
    <name type="scientific">Mariniflexile ostreae</name>
    <dbReference type="NCBI Taxonomy" id="1520892"/>
    <lineage>
        <taxon>Bacteria</taxon>
        <taxon>Pseudomonadati</taxon>
        <taxon>Bacteroidota</taxon>
        <taxon>Flavobacteriia</taxon>
        <taxon>Flavobacteriales</taxon>
        <taxon>Flavobacteriaceae</taxon>
        <taxon>Mariniflexile</taxon>
    </lineage>
</organism>
<accession>A0ABV5F9I8</accession>
<gene>
    <name evidence="1" type="ORF">ACFFU9_05060</name>
</gene>
<evidence type="ECO:0000313" key="2">
    <source>
        <dbReference type="Proteomes" id="UP001589585"/>
    </source>
</evidence>